<dbReference type="AlphaFoldDB" id="V9R8V9"/>
<dbReference type="KEGG" id="emr:EMUR_03760"/>
<protein>
    <submittedName>
        <fullName evidence="1">Uncharacterized protein</fullName>
    </submittedName>
</protein>
<sequence length="80" mass="9153">MNRLKCDIISQVFLKFDLTSSVSFYIEVLIDRTLDCAAKYVCFEGNVQKIFYSVPASDTGYIINNDVVNWPVIVICNCFK</sequence>
<name>V9R8V9_9RICK</name>
<reference evidence="1 2" key="1">
    <citation type="journal article" date="2014" name="Genome Announc.">
        <title>Complete Genome Sequence of Ehrlichia muris Strain AS145T, a Model Monocytotropic Ehrlichia Strain.</title>
        <authorList>
            <person name="Thirumalapura N.R."/>
            <person name="Qin X."/>
            <person name="Kuriakose J.A."/>
            <person name="Walker D.H."/>
        </authorList>
    </citation>
    <scope>NUCLEOTIDE SEQUENCE [LARGE SCALE GENOMIC DNA]</scope>
    <source>
        <strain evidence="2">AS154</strain>
    </source>
</reference>
<keyword evidence="2" id="KW-1185">Reference proteome</keyword>
<dbReference type="PATRIC" id="fig|1423892.3.peg.770"/>
<dbReference type="EMBL" id="CP006917">
    <property type="protein sequence ID" value="AHC39738.1"/>
    <property type="molecule type" value="Genomic_DNA"/>
</dbReference>
<accession>V9R8V9</accession>
<dbReference type="Proteomes" id="UP000018689">
    <property type="component" value="Chromosome"/>
</dbReference>
<organism evidence="1 2">
    <name type="scientific">Ehrlichia muris AS145</name>
    <dbReference type="NCBI Taxonomy" id="1423892"/>
    <lineage>
        <taxon>Bacteria</taxon>
        <taxon>Pseudomonadati</taxon>
        <taxon>Pseudomonadota</taxon>
        <taxon>Alphaproteobacteria</taxon>
        <taxon>Rickettsiales</taxon>
        <taxon>Anaplasmataceae</taxon>
        <taxon>Ehrlichia</taxon>
    </lineage>
</organism>
<proteinExistence type="predicted"/>
<evidence type="ECO:0000313" key="2">
    <source>
        <dbReference type="Proteomes" id="UP000018689"/>
    </source>
</evidence>
<dbReference type="HOGENOM" id="CLU_2584174_0_0_5"/>
<dbReference type="RefSeq" id="WP_024072333.1">
    <property type="nucleotide sequence ID" value="NC_023063.1"/>
</dbReference>
<evidence type="ECO:0000313" key="1">
    <source>
        <dbReference type="EMBL" id="AHC39738.1"/>
    </source>
</evidence>
<gene>
    <name evidence="1" type="ORF">EMUR_03760</name>
</gene>